<proteinExistence type="predicted"/>
<evidence type="ECO:0000256" key="1">
    <source>
        <dbReference type="SAM" id="MobiDB-lite"/>
    </source>
</evidence>
<name>A0A2P2CE23_9ZZZZ</name>
<reference evidence="2" key="1">
    <citation type="submission" date="2015-08" db="EMBL/GenBank/DDBJ databases">
        <authorList>
            <person name="Babu N.S."/>
            <person name="Beckwith C.J."/>
            <person name="Beseler K.G."/>
            <person name="Brison A."/>
            <person name="Carone J.V."/>
            <person name="Caskin T.P."/>
            <person name="Diamond M."/>
            <person name="Durham M.E."/>
            <person name="Foxe J.M."/>
            <person name="Go M."/>
            <person name="Henderson B.A."/>
            <person name="Jones I.B."/>
            <person name="McGettigan J.A."/>
            <person name="Micheletti S.J."/>
            <person name="Nasrallah M.E."/>
            <person name="Ortiz D."/>
            <person name="Piller C.R."/>
            <person name="Privatt S.R."/>
            <person name="Schneider S.L."/>
            <person name="Sharp S."/>
            <person name="Smith T.C."/>
            <person name="Stanton J.D."/>
            <person name="Ullery H.E."/>
            <person name="Wilson R.J."/>
            <person name="Serrano M.G."/>
            <person name="Buck G."/>
            <person name="Lee V."/>
            <person name="Wang Y."/>
            <person name="Carvalho R."/>
            <person name="Voegtly L."/>
            <person name="Shi R."/>
            <person name="Duckworth R."/>
            <person name="Johnson A."/>
            <person name="Loviza R."/>
            <person name="Walstead R."/>
            <person name="Shah Z."/>
            <person name="Kiflezghi M."/>
            <person name="Wade K."/>
            <person name="Ball S.L."/>
            <person name="Bradley K.W."/>
            <person name="Asai D.J."/>
            <person name="Bowman C.A."/>
            <person name="Russell D.A."/>
            <person name="Pope W.H."/>
            <person name="Jacobs-Sera D."/>
            <person name="Hendrix R.W."/>
            <person name="Hatfull G.F."/>
        </authorList>
    </citation>
    <scope>NUCLEOTIDE SEQUENCE</scope>
</reference>
<feature type="region of interest" description="Disordered" evidence="1">
    <location>
        <begin position="251"/>
        <end position="270"/>
    </location>
</feature>
<evidence type="ECO:0000313" key="2">
    <source>
        <dbReference type="EMBL" id="CUR60199.1"/>
    </source>
</evidence>
<organism evidence="2">
    <name type="scientific">metagenome</name>
    <dbReference type="NCBI Taxonomy" id="256318"/>
    <lineage>
        <taxon>unclassified sequences</taxon>
        <taxon>metagenomes</taxon>
    </lineage>
</organism>
<feature type="region of interest" description="Disordered" evidence="1">
    <location>
        <begin position="36"/>
        <end position="165"/>
    </location>
</feature>
<feature type="compositionally biased region" description="Basic residues" evidence="1">
    <location>
        <begin position="79"/>
        <end position="132"/>
    </location>
</feature>
<gene>
    <name evidence="2" type="ORF">NOCA120127</name>
</gene>
<dbReference type="EMBL" id="CZKB01000012">
    <property type="protein sequence ID" value="CUR60199.1"/>
    <property type="molecule type" value="Genomic_DNA"/>
</dbReference>
<sequence length="270" mass="29852">MLLDQRVARRREVGQRQGVELIGDLEQRVGHAAILGRAGPAVRRERCGPGPPPSSWPDGEHLAAEGSRGRPRAQVGRAAGRRHRRDGRRRVRRARPAAVRRRRLHSPGRRRRAVARRRAAGRGPRAAHRRPRGSIEPAGVVAWRRPGQHHTSPPPDRARHRRGVRSPPRVILRPGCLRLVAGLTSTSARLAWSAVVDPLDDLRQTMNTNGWANPPGSQPRLGPALGKAAALVLLRPRSASRAPARAHIRHDLAEKSPSRAPTPVRCRRRT</sequence>
<protein>
    <submittedName>
        <fullName evidence="2">Uncharacterized protein</fullName>
    </submittedName>
</protein>
<accession>A0A2P2CE23</accession>
<dbReference type="AlphaFoldDB" id="A0A2P2CE23"/>